<keyword evidence="1" id="KW-0732">Signal</keyword>
<reference evidence="2 3" key="1">
    <citation type="submission" date="2024-03" db="EMBL/GenBank/DDBJ databases">
        <title>Aureococcus anophagefferens CCMP1851 and Kratosvirus quantuckense: Draft genome of a second virus-susceptible host strain in the model system.</title>
        <authorList>
            <person name="Chase E."/>
            <person name="Truchon A.R."/>
            <person name="Schepens W."/>
            <person name="Wilhelm S.W."/>
        </authorList>
    </citation>
    <scope>NUCLEOTIDE SEQUENCE [LARGE SCALE GENOMIC DNA]</scope>
    <source>
        <strain evidence="2 3">CCMP1851</strain>
    </source>
</reference>
<feature type="signal peptide" evidence="1">
    <location>
        <begin position="1"/>
        <end position="16"/>
    </location>
</feature>
<evidence type="ECO:0000313" key="3">
    <source>
        <dbReference type="Proteomes" id="UP001363151"/>
    </source>
</evidence>
<dbReference type="Proteomes" id="UP001363151">
    <property type="component" value="Unassembled WGS sequence"/>
</dbReference>
<sequence>MQTIKRSSAAFALVAAVGLQMMCTKLDIPVTKIARNVFSSATPPPVEAKHCPVYTCADGALAKELTVVVTVKDACSQMPGFVRALEDVVGTDTARPPAPGVDFGPWRSWQTIPLPPSSSPMRGWLDAVPLIRTEYALLLHNDGYALDSFFACELVQSLKARDASYVVAAPMLYESKADGSLAAHATQSRLRLQGGHVRHDHSVAKALNRGGDIPEGDQADFLEDHGFVIKTQAIAGIIDPHASYTLEYIDMILSLKANKWKVLFVPSARLEFRIAEFSWRDVPYFMYKRSEATCHGTRDYLAAKWRAKFPNTGFWTYIKYTIVESHEYPASEISVLPWKQQASLFLGFFQMAGFNRYAVGGRTRTYVDLLMELDSGAYEAKQAGYFSSDSVALDGVATRELKRKAWAPGDLKPVPNASGAEDLLPTVAAPWFPTLEADMPLEYLPFAVAKLAFPDGACADALGSGPGQFWAGFCGVAVQKPDGCECWVNMPTFKSRSLVADVLARVASVLKVPSRITTYLEMALGSTNPAGRHVLPVERGWQARVTKALAANVRRASSDLPPADLAATLESTLARAALTVYTCGGAKDAQAESLEPCDAVHFGFSRADTVVHFSGRPPAPSELRAALAALN</sequence>
<feature type="chain" id="PRO_5046661817" evidence="1">
    <location>
        <begin position="17"/>
        <end position="631"/>
    </location>
</feature>
<name>A0ABR1FGV1_AURAN</name>
<gene>
    <name evidence="2" type="ORF">SO694_00079038</name>
</gene>
<proteinExistence type="predicted"/>
<organism evidence="2 3">
    <name type="scientific">Aureococcus anophagefferens</name>
    <name type="common">Harmful bloom alga</name>
    <dbReference type="NCBI Taxonomy" id="44056"/>
    <lineage>
        <taxon>Eukaryota</taxon>
        <taxon>Sar</taxon>
        <taxon>Stramenopiles</taxon>
        <taxon>Ochrophyta</taxon>
        <taxon>Pelagophyceae</taxon>
        <taxon>Pelagomonadales</taxon>
        <taxon>Pelagomonadaceae</taxon>
        <taxon>Aureococcus</taxon>
    </lineage>
</organism>
<dbReference type="EMBL" id="JBBJCI010000427">
    <property type="protein sequence ID" value="KAK7230554.1"/>
    <property type="molecule type" value="Genomic_DNA"/>
</dbReference>
<evidence type="ECO:0000313" key="2">
    <source>
        <dbReference type="EMBL" id="KAK7230554.1"/>
    </source>
</evidence>
<keyword evidence="3" id="KW-1185">Reference proteome</keyword>
<comment type="caution">
    <text evidence="2">The sequence shown here is derived from an EMBL/GenBank/DDBJ whole genome shotgun (WGS) entry which is preliminary data.</text>
</comment>
<accession>A0ABR1FGV1</accession>
<protein>
    <submittedName>
        <fullName evidence="2">FK506 binding protein</fullName>
    </submittedName>
</protein>
<evidence type="ECO:0000256" key="1">
    <source>
        <dbReference type="SAM" id="SignalP"/>
    </source>
</evidence>